<dbReference type="InterPro" id="IPR002104">
    <property type="entry name" value="Integrase_catalytic"/>
</dbReference>
<accession>A0A2U2ECT4</accession>
<evidence type="ECO:0000313" key="4">
    <source>
        <dbReference type="Proteomes" id="UP000245905"/>
    </source>
</evidence>
<comment type="caution">
    <text evidence="3">The sequence shown here is derived from an EMBL/GenBank/DDBJ whole genome shotgun (WGS) entry which is preliminary data.</text>
</comment>
<proteinExistence type="predicted"/>
<dbReference type="InterPro" id="IPR011010">
    <property type="entry name" value="DNA_brk_join_enz"/>
</dbReference>
<dbReference type="GO" id="GO:0003677">
    <property type="term" value="F:DNA binding"/>
    <property type="evidence" value="ECO:0007669"/>
    <property type="project" value="InterPro"/>
</dbReference>
<evidence type="ECO:0000259" key="2">
    <source>
        <dbReference type="PROSITE" id="PS51898"/>
    </source>
</evidence>
<sequence length="107" mass="12804">MAMHWQHRFNHMVGRYNDIYRVQMPNITPHVCRHTYCSNMAKSGMNPKTLQYLMGHSDISDTMNVYKHIGFDDAEEELKRMEEFMKAQAEVEQKKEKTMSQKMFKII</sequence>
<protein>
    <recommendedName>
        <fullName evidence="2">Tyr recombinase domain-containing protein</fullName>
    </recommendedName>
</protein>
<dbReference type="EMBL" id="JRFS01000075">
    <property type="protein sequence ID" value="PWE82316.1"/>
    <property type="molecule type" value="Genomic_DNA"/>
</dbReference>
<feature type="domain" description="Tyr recombinase" evidence="2">
    <location>
        <begin position="1"/>
        <end position="79"/>
    </location>
</feature>
<dbReference type="GO" id="GO:0015074">
    <property type="term" value="P:DNA integration"/>
    <property type="evidence" value="ECO:0007669"/>
    <property type="project" value="InterPro"/>
</dbReference>
<organism evidence="3 4">
    <name type="scientific">Agathobacter rectalis</name>
    <dbReference type="NCBI Taxonomy" id="39491"/>
    <lineage>
        <taxon>Bacteria</taxon>
        <taxon>Bacillati</taxon>
        <taxon>Bacillota</taxon>
        <taxon>Clostridia</taxon>
        <taxon>Lachnospirales</taxon>
        <taxon>Lachnospiraceae</taxon>
        <taxon>Agathobacter</taxon>
    </lineage>
</organism>
<keyword evidence="1" id="KW-0233">DNA recombination</keyword>
<dbReference type="Gene3D" id="1.10.443.10">
    <property type="entry name" value="Intergrase catalytic core"/>
    <property type="match status" value="1"/>
</dbReference>
<name>A0A2U2ECT4_9FIRM</name>
<dbReference type="Pfam" id="PF00589">
    <property type="entry name" value="Phage_integrase"/>
    <property type="match status" value="1"/>
</dbReference>
<dbReference type="AlphaFoldDB" id="A0A2U2ECT4"/>
<dbReference type="InterPro" id="IPR013762">
    <property type="entry name" value="Integrase-like_cat_sf"/>
</dbReference>
<dbReference type="PROSITE" id="PS51898">
    <property type="entry name" value="TYR_RECOMBINASE"/>
    <property type="match status" value="1"/>
</dbReference>
<dbReference type="Proteomes" id="UP000245905">
    <property type="component" value="Unassembled WGS sequence"/>
</dbReference>
<evidence type="ECO:0000313" key="3">
    <source>
        <dbReference type="EMBL" id="PWE82316.1"/>
    </source>
</evidence>
<gene>
    <name evidence="3" type="ORF">LD38_16650</name>
</gene>
<dbReference type="GO" id="GO:0006310">
    <property type="term" value="P:DNA recombination"/>
    <property type="evidence" value="ECO:0007669"/>
    <property type="project" value="UniProtKB-KW"/>
</dbReference>
<reference evidence="3 4" key="1">
    <citation type="submission" date="2014-09" db="EMBL/GenBank/DDBJ databases">
        <title>Butyrate-producing bacteria isolated from human gut.</title>
        <authorList>
            <person name="Zhang Q."/>
            <person name="Zhao L."/>
        </authorList>
    </citation>
    <scope>NUCLEOTIDE SEQUENCE [LARGE SCALE GENOMIC DNA]</scope>
    <source>
        <strain evidence="3 4">R22</strain>
    </source>
</reference>
<evidence type="ECO:0000256" key="1">
    <source>
        <dbReference type="ARBA" id="ARBA00023172"/>
    </source>
</evidence>
<dbReference type="SUPFAM" id="SSF56349">
    <property type="entry name" value="DNA breaking-rejoining enzymes"/>
    <property type="match status" value="1"/>
</dbReference>